<gene>
    <name evidence="2" type="ORF">O0554_02630</name>
</gene>
<accession>A0AAP3G757</accession>
<dbReference type="EMBL" id="JAPTNE010000003">
    <property type="protein sequence ID" value="MCZ0805816.1"/>
    <property type="molecule type" value="Genomic_DNA"/>
</dbReference>
<protein>
    <recommendedName>
        <fullName evidence="1">DUF7736 domain-containing protein</fullName>
    </recommendedName>
</protein>
<proteinExistence type="predicted"/>
<reference evidence="2" key="1">
    <citation type="submission" date="2022-09" db="EMBL/GenBank/DDBJ databases">
        <title>Genome analysis and characterization of larvicidal activity of Brevibacillus strains.</title>
        <authorList>
            <person name="Patrusheva E.V."/>
            <person name="Izotova A.O."/>
            <person name="Toshchakov S.V."/>
            <person name="Sineoky S.P."/>
        </authorList>
    </citation>
    <scope>NUCLEOTIDE SEQUENCE</scope>
    <source>
        <strain evidence="2">VKPM_B-13247</strain>
    </source>
</reference>
<feature type="domain" description="DUF7736" evidence="1">
    <location>
        <begin position="4"/>
        <end position="61"/>
    </location>
</feature>
<sequence>MKLFHISDILSVTTGKLLSTRRMDGVYDILNHMTGESLVTHQLPRAIKVCSPFLLSQHPELLVVDADNIDENNLEAWIDEQLKVYGEFLAVEPLAPGRYQSMDAIEEAKEMIDDCDTFPDRSMTYRISR</sequence>
<dbReference type="InterPro" id="IPR056638">
    <property type="entry name" value="DUF7736"/>
</dbReference>
<organism evidence="2 3">
    <name type="scientific">Brevibacillus laterosporus</name>
    <name type="common">Bacillus laterosporus</name>
    <dbReference type="NCBI Taxonomy" id="1465"/>
    <lineage>
        <taxon>Bacteria</taxon>
        <taxon>Bacillati</taxon>
        <taxon>Bacillota</taxon>
        <taxon>Bacilli</taxon>
        <taxon>Bacillales</taxon>
        <taxon>Paenibacillaceae</taxon>
        <taxon>Brevibacillus</taxon>
    </lineage>
</organism>
<evidence type="ECO:0000313" key="3">
    <source>
        <dbReference type="Proteomes" id="UP001077662"/>
    </source>
</evidence>
<comment type="caution">
    <text evidence="2">The sequence shown here is derived from an EMBL/GenBank/DDBJ whole genome shotgun (WGS) entry which is preliminary data.</text>
</comment>
<dbReference type="RefSeq" id="WP_258432810.1">
    <property type="nucleotide sequence ID" value="NZ_JANSGW010000003.1"/>
</dbReference>
<evidence type="ECO:0000259" key="1">
    <source>
        <dbReference type="Pfam" id="PF24875"/>
    </source>
</evidence>
<evidence type="ECO:0000313" key="2">
    <source>
        <dbReference type="EMBL" id="MCZ0805816.1"/>
    </source>
</evidence>
<dbReference type="AlphaFoldDB" id="A0AAP3G757"/>
<dbReference type="Pfam" id="PF24875">
    <property type="entry name" value="DUF7736"/>
    <property type="match status" value="1"/>
</dbReference>
<dbReference type="Proteomes" id="UP001077662">
    <property type="component" value="Unassembled WGS sequence"/>
</dbReference>
<name>A0AAP3G757_BRELA</name>